<feature type="signal peptide" evidence="1">
    <location>
        <begin position="1"/>
        <end position="23"/>
    </location>
</feature>
<feature type="chain" id="PRO_5047116416" description="DUF3617 family protein" evidence="1">
    <location>
        <begin position="24"/>
        <end position="160"/>
    </location>
</feature>
<keyword evidence="3" id="KW-1185">Reference proteome</keyword>
<sequence length="160" mass="17598">MRKLLNVVFLASLFAALSSAAHAGKGDRLFQVPKSAPLLQGKTLDLRFAEFAQGIWVRELENCPVPRVDRSEPGSALVIYRGLLETPGRICQVYGAERAGRMTQRAAINCLLNDGGESIELVTVQPRGTDGLLVQEGEKVPVHFRFCRKIIPILQSQKSN</sequence>
<accession>A0ABY8F377</accession>
<reference evidence="2 3" key="1">
    <citation type="submission" date="2023-03" db="EMBL/GenBank/DDBJ databases">
        <title>Roseibium porphyridii sp. nov. and Roseibium rhodosorbium sp. nov. isolated from marine algae, Porphyridium cruentum and Rhodosorus marinus, respectively.</title>
        <authorList>
            <person name="Lee M.W."/>
            <person name="Choi B.J."/>
            <person name="Lee J.K."/>
            <person name="Choi D.G."/>
            <person name="Baek J.H."/>
            <person name="Bayburt H."/>
            <person name="Kim J.M."/>
            <person name="Han D.M."/>
            <person name="Kim K.H."/>
            <person name="Jeon C.O."/>
        </authorList>
    </citation>
    <scope>NUCLEOTIDE SEQUENCE [LARGE SCALE GENOMIC DNA]</scope>
    <source>
        <strain evidence="2 3">KMA01</strain>
    </source>
</reference>
<evidence type="ECO:0000313" key="3">
    <source>
        <dbReference type="Proteomes" id="UP001209803"/>
    </source>
</evidence>
<dbReference type="RefSeq" id="WP_152498968.1">
    <property type="nucleotide sequence ID" value="NZ_CP120863.1"/>
</dbReference>
<keyword evidence="1" id="KW-0732">Signal</keyword>
<protein>
    <recommendedName>
        <fullName evidence="4">DUF3617 family protein</fullName>
    </recommendedName>
</protein>
<evidence type="ECO:0000256" key="1">
    <source>
        <dbReference type="SAM" id="SignalP"/>
    </source>
</evidence>
<organism evidence="2 3">
    <name type="scientific">Roseibium porphyridii</name>
    <dbReference type="NCBI Taxonomy" id="2866279"/>
    <lineage>
        <taxon>Bacteria</taxon>
        <taxon>Pseudomonadati</taxon>
        <taxon>Pseudomonadota</taxon>
        <taxon>Alphaproteobacteria</taxon>
        <taxon>Hyphomicrobiales</taxon>
        <taxon>Stappiaceae</taxon>
        <taxon>Roseibium</taxon>
    </lineage>
</organism>
<proteinExistence type="predicted"/>
<name>A0ABY8F377_9HYPH</name>
<gene>
    <name evidence="2" type="ORF">K1718_00940</name>
</gene>
<dbReference type="EMBL" id="CP120863">
    <property type="protein sequence ID" value="WFE89950.1"/>
    <property type="molecule type" value="Genomic_DNA"/>
</dbReference>
<evidence type="ECO:0008006" key="4">
    <source>
        <dbReference type="Google" id="ProtNLM"/>
    </source>
</evidence>
<dbReference type="Proteomes" id="UP001209803">
    <property type="component" value="Chromosome"/>
</dbReference>
<evidence type="ECO:0000313" key="2">
    <source>
        <dbReference type="EMBL" id="WFE89950.1"/>
    </source>
</evidence>